<name>A0A4R3XTV3_9PROT</name>
<reference evidence="1 2" key="1">
    <citation type="submission" date="2019-03" db="EMBL/GenBank/DDBJ databases">
        <title>Genomic Encyclopedia of Type Strains, Phase IV (KMG-IV): sequencing the most valuable type-strain genomes for metagenomic binning, comparative biology and taxonomic classification.</title>
        <authorList>
            <person name="Goeker M."/>
        </authorList>
    </citation>
    <scope>NUCLEOTIDE SEQUENCE [LARGE SCALE GENOMIC DNA]</scope>
    <source>
        <strain evidence="1 2">DSM 100309</strain>
    </source>
</reference>
<protein>
    <submittedName>
        <fullName evidence="1">Uncharacterized protein</fullName>
    </submittedName>
</protein>
<dbReference type="OrthoDB" id="5294749at2"/>
<evidence type="ECO:0000313" key="1">
    <source>
        <dbReference type="EMBL" id="TCV82560.1"/>
    </source>
</evidence>
<comment type="caution">
    <text evidence="1">The sequence shown here is derived from an EMBL/GenBank/DDBJ whole genome shotgun (WGS) entry which is preliminary data.</text>
</comment>
<dbReference type="EMBL" id="SMCO01000020">
    <property type="protein sequence ID" value="TCV82560.1"/>
    <property type="molecule type" value="Genomic_DNA"/>
</dbReference>
<proteinExistence type="predicted"/>
<organism evidence="1 2">
    <name type="scientific">Sulfurirhabdus autotrophica</name>
    <dbReference type="NCBI Taxonomy" id="1706046"/>
    <lineage>
        <taxon>Bacteria</taxon>
        <taxon>Pseudomonadati</taxon>
        <taxon>Pseudomonadota</taxon>
        <taxon>Betaproteobacteria</taxon>
        <taxon>Nitrosomonadales</taxon>
        <taxon>Sulfuricellaceae</taxon>
        <taxon>Sulfurirhabdus</taxon>
    </lineage>
</organism>
<dbReference type="AlphaFoldDB" id="A0A4R3XTV3"/>
<gene>
    <name evidence="1" type="ORF">EDC63_12054</name>
</gene>
<accession>A0A4R3XTV3</accession>
<keyword evidence="2" id="KW-1185">Reference proteome</keyword>
<sequence>MKQIKVTDVGQIKNELNKYKKGKKLDIRQFNQVARLAWLGKITMSPLDAEDPQCESWLLHLQHPEGLAEHFLTLDEDLMSQIHILDREQGRYLAEILQQGIEERVGQLKTLNQRDFYFGKFFKSDEQKESL</sequence>
<evidence type="ECO:0000313" key="2">
    <source>
        <dbReference type="Proteomes" id="UP000295367"/>
    </source>
</evidence>
<dbReference type="Proteomes" id="UP000295367">
    <property type="component" value="Unassembled WGS sequence"/>
</dbReference>
<dbReference type="RefSeq" id="WP_124945038.1">
    <property type="nucleotide sequence ID" value="NZ_BHVT01000007.1"/>
</dbReference>